<organism evidence="1 4">
    <name type="scientific">Leptospira adleri</name>
    <dbReference type="NCBI Taxonomy" id="2023186"/>
    <lineage>
        <taxon>Bacteria</taxon>
        <taxon>Pseudomonadati</taxon>
        <taxon>Spirochaetota</taxon>
        <taxon>Spirochaetia</taxon>
        <taxon>Leptospirales</taxon>
        <taxon>Leptospiraceae</taxon>
        <taxon>Leptospira</taxon>
    </lineage>
</organism>
<dbReference type="EMBL" id="NPDU01000054">
    <property type="protein sequence ID" value="PJZ60657.1"/>
    <property type="molecule type" value="Genomic_DNA"/>
</dbReference>
<comment type="caution">
    <text evidence="1">The sequence shown here is derived from an EMBL/GenBank/DDBJ whole genome shotgun (WGS) entry which is preliminary data.</text>
</comment>
<proteinExistence type="predicted"/>
<dbReference type="EMBL" id="NPDV01000001">
    <property type="protein sequence ID" value="PJZ54953.1"/>
    <property type="molecule type" value="Genomic_DNA"/>
</dbReference>
<evidence type="ECO:0000313" key="1">
    <source>
        <dbReference type="EMBL" id="PJZ54953.1"/>
    </source>
</evidence>
<sequence length="59" mass="6703">MSSQLYCESSMLVCAIYSLLKGLLMSPCFRGHSKTKKGRRFLSYNLLKKCVIGFHGRVD</sequence>
<protein>
    <submittedName>
        <fullName evidence="1">Uncharacterized protein</fullName>
    </submittedName>
</protein>
<evidence type="ECO:0000313" key="2">
    <source>
        <dbReference type="EMBL" id="PJZ60657.1"/>
    </source>
</evidence>
<evidence type="ECO:0000313" key="3">
    <source>
        <dbReference type="Proteomes" id="UP000232149"/>
    </source>
</evidence>
<accession>A0A2M9YTU0</accession>
<dbReference type="Proteomes" id="UP000232149">
    <property type="component" value="Unassembled WGS sequence"/>
</dbReference>
<keyword evidence="3" id="KW-1185">Reference proteome</keyword>
<evidence type="ECO:0000313" key="4">
    <source>
        <dbReference type="Proteomes" id="UP000232188"/>
    </source>
</evidence>
<dbReference type="AlphaFoldDB" id="A0A2M9YTU0"/>
<reference evidence="3 4" key="1">
    <citation type="submission" date="2017-07" db="EMBL/GenBank/DDBJ databases">
        <title>Leptospira spp. isolated from tropical soils.</title>
        <authorList>
            <person name="Thibeaux R."/>
            <person name="Iraola G."/>
            <person name="Ferres I."/>
            <person name="Bierque E."/>
            <person name="Girault D."/>
            <person name="Soupe-Gilbert M.-E."/>
            <person name="Picardeau M."/>
            <person name="Goarant C."/>
        </authorList>
    </citation>
    <scope>NUCLEOTIDE SEQUENCE [LARGE SCALE GENOMIC DNA]</scope>
    <source>
        <strain evidence="1 4">FH2-B-C1</strain>
        <strain evidence="2 3">FH2-B-D1</strain>
    </source>
</reference>
<gene>
    <name evidence="2" type="ORF">CH376_17310</name>
    <name evidence="1" type="ORF">CH380_00060</name>
</gene>
<name>A0A2M9YTU0_9LEPT</name>
<dbReference type="Proteomes" id="UP000232188">
    <property type="component" value="Unassembled WGS sequence"/>
</dbReference>